<evidence type="ECO:0000313" key="3">
    <source>
        <dbReference type="EMBL" id="CAL4239757.1"/>
    </source>
</evidence>
<accession>A0AAV2SQT2</accession>
<dbReference type="PANTHER" id="PTHR22799">
    <property type="entry name" value="TETRANECTIN-RELATED"/>
    <property type="match status" value="1"/>
</dbReference>
<reference evidence="3 4" key="1">
    <citation type="submission" date="2024-05" db="EMBL/GenBank/DDBJ databases">
        <authorList>
            <person name="Wallberg A."/>
        </authorList>
    </citation>
    <scope>NUCLEOTIDE SEQUENCE [LARGE SCALE GENOMIC DNA]</scope>
</reference>
<dbReference type="Proteomes" id="UP001497623">
    <property type="component" value="Unassembled WGS sequence"/>
</dbReference>
<sequence>MSIVRWFALMRAGDAQFWAGGNDIGNEGNWRWLNRNHIDDLPWGNGQPDNKGDNQDCLVVNYIHSYDDDACTDKKRFICESDGARCVGGVNIGYQCLTFSHEAHTWEAAKAACASNLGQLASLADPDAVLAYVIGKYGNEQFWAGGNDIGNEGEHN</sequence>
<dbReference type="PANTHER" id="PTHR22799:SF6">
    <property type="entry name" value="C-TYPE LECTIN DOMAIN FAMILY 4 MEMBER M-LIKE"/>
    <property type="match status" value="1"/>
</dbReference>
<gene>
    <name evidence="3" type="ORF">MNOR_LOCUS40565</name>
</gene>
<evidence type="ECO:0000313" key="4">
    <source>
        <dbReference type="Proteomes" id="UP001497623"/>
    </source>
</evidence>
<dbReference type="InterPro" id="IPR001304">
    <property type="entry name" value="C-type_lectin-like"/>
</dbReference>
<dbReference type="CDD" id="cd00037">
    <property type="entry name" value="CLECT"/>
    <property type="match status" value="1"/>
</dbReference>
<comment type="caution">
    <text evidence="3">The sequence shown here is derived from an EMBL/GenBank/DDBJ whole genome shotgun (WGS) entry which is preliminary data.</text>
</comment>
<dbReference type="EMBL" id="CAXKWB010126512">
    <property type="protein sequence ID" value="CAL4239757.1"/>
    <property type="molecule type" value="Genomic_DNA"/>
</dbReference>
<proteinExistence type="predicted"/>
<dbReference type="InterPro" id="IPR016187">
    <property type="entry name" value="CTDL_fold"/>
</dbReference>
<dbReference type="GO" id="GO:0030246">
    <property type="term" value="F:carbohydrate binding"/>
    <property type="evidence" value="ECO:0007669"/>
    <property type="project" value="UniProtKB-KW"/>
</dbReference>
<dbReference type="InterPro" id="IPR051663">
    <property type="entry name" value="CLec_Tetranectin-domain"/>
</dbReference>
<dbReference type="Pfam" id="PF00059">
    <property type="entry name" value="Lectin_C"/>
    <property type="match status" value="1"/>
</dbReference>
<name>A0AAV2SQT2_MEGNR</name>
<keyword evidence="4" id="KW-1185">Reference proteome</keyword>
<organism evidence="3 4">
    <name type="scientific">Meganyctiphanes norvegica</name>
    <name type="common">Northern krill</name>
    <name type="synonym">Thysanopoda norvegica</name>
    <dbReference type="NCBI Taxonomy" id="48144"/>
    <lineage>
        <taxon>Eukaryota</taxon>
        <taxon>Metazoa</taxon>
        <taxon>Ecdysozoa</taxon>
        <taxon>Arthropoda</taxon>
        <taxon>Crustacea</taxon>
        <taxon>Multicrustacea</taxon>
        <taxon>Malacostraca</taxon>
        <taxon>Eumalacostraca</taxon>
        <taxon>Eucarida</taxon>
        <taxon>Euphausiacea</taxon>
        <taxon>Euphausiidae</taxon>
        <taxon>Meganyctiphanes</taxon>
    </lineage>
</organism>
<evidence type="ECO:0000259" key="2">
    <source>
        <dbReference type="PROSITE" id="PS50041"/>
    </source>
</evidence>
<dbReference type="InterPro" id="IPR016186">
    <property type="entry name" value="C-type_lectin-like/link_sf"/>
</dbReference>
<dbReference type="Gene3D" id="3.10.100.10">
    <property type="entry name" value="Mannose-Binding Protein A, subunit A"/>
    <property type="match status" value="2"/>
</dbReference>
<keyword evidence="1" id="KW-0430">Lectin</keyword>
<feature type="domain" description="C-type lectin" evidence="2">
    <location>
        <begin position="9"/>
        <end position="80"/>
    </location>
</feature>
<protein>
    <recommendedName>
        <fullName evidence="2">C-type lectin domain-containing protein</fullName>
    </recommendedName>
</protein>
<dbReference type="SUPFAM" id="SSF56436">
    <property type="entry name" value="C-type lectin-like"/>
    <property type="match status" value="2"/>
</dbReference>
<evidence type="ECO:0000256" key="1">
    <source>
        <dbReference type="ARBA" id="ARBA00022734"/>
    </source>
</evidence>
<dbReference type="AlphaFoldDB" id="A0AAV2SQT2"/>
<dbReference type="PROSITE" id="PS50041">
    <property type="entry name" value="C_TYPE_LECTIN_2"/>
    <property type="match status" value="1"/>
</dbReference>